<dbReference type="Proteomes" id="UP000001502">
    <property type="component" value="Chromosome"/>
</dbReference>
<evidence type="ECO:0000256" key="4">
    <source>
        <dbReference type="ARBA" id="ARBA00016495"/>
    </source>
</evidence>
<proteinExistence type="inferred from homology"/>
<dbReference type="HOGENOM" id="CLU_045401_1_1_9"/>
<keyword evidence="7 12" id="KW-0597">Phosphoprotein</keyword>
<evidence type="ECO:0000256" key="3">
    <source>
        <dbReference type="ARBA" id="ARBA00012967"/>
    </source>
</evidence>
<dbReference type="InterPro" id="IPR015955">
    <property type="entry name" value="Lactate_DH/Glyco_Ohase_4_C"/>
</dbReference>
<evidence type="ECO:0000256" key="13">
    <source>
        <dbReference type="PIRSR" id="PIRSR000102-1"/>
    </source>
</evidence>
<evidence type="ECO:0000256" key="5">
    <source>
        <dbReference type="ARBA" id="ARBA00022490"/>
    </source>
</evidence>
<evidence type="ECO:0000256" key="1">
    <source>
        <dbReference type="ARBA" id="ARBA00004843"/>
    </source>
</evidence>
<evidence type="ECO:0000256" key="10">
    <source>
        <dbReference type="ARBA" id="ARBA00049258"/>
    </source>
</evidence>
<dbReference type="InterPro" id="IPR018177">
    <property type="entry name" value="L-lactate_DH_AS"/>
</dbReference>
<feature type="binding site" evidence="12">
    <location>
        <begin position="153"/>
        <end position="156"/>
    </location>
    <ligand>
        <name>substrate</name>
    </ligand>
</feature>
<dbReference type="KEGG" id="scp:HMPREF0833_10440"/>
<comment type="pathway">
    <text evidence="1 12">Fermentation; pyruvate fermentation to lactate; (S)-lactate from pyruvate: step 1/1.</text>
</comment>
<comment type="subunit">
    <text evidence="12">Homotetramer.</text>
</comment>
<dbReference type="Pfam" id="PF02866">
    <property type="entry name" value="Ldh_1_C"/>
    <property type="match status" value="1"/>
</dbReference>
<feature type="binding site" evidence="12">
    <location>
        <position position="262"/>
    </location>
    <ligand>
        <name>substrate</name>
    </ligand>
</feature>
<evidence type="ECO:0000256" key="14">
    <source>
        <dbReference type="PIRSR" id="PIRSR000102-3"/>
    </source>
</evidence>
<dbReference type="SUPFAM" id="SSF51735">
    <property type="entry name" value="NAD(P)-binding Rossmann-fold domains"/>
    <property type="match status" value="1"/>
</dbReference>
<feature type="domain" description="Lactate/malate dehydrogenase C-terminal" evidence="16">
    <location>
        <begin position="178"/>
        <end position="343"/>
    </location>
</feature>
<dbReference type="PRINTS" id="PR00086">
    <property type="entry name" value="LLDHDRGNASE"/>
</dbReference>
<feature type="active site" description="Proton acceptor" evidence="12 13">
    <location>
        <position position="208"/>
    </location>
</feature>
<feature type="binding site" evidence="12">
    <location>
        <begin position="181"/>
        <end position="184"/>
    </location>
    <ligand>
        <name>substrate</name>
    </ligand>
</feature>
<feature type="binding site" evidence="12">
    <location>
        <begin position="112"/>
        <end position="113"/>
    </location>
    <ligand>
        <name>NAD(+)</name>
        <dbReference type="ChEBI" id="CHEBI:57540"/>
    </ligand>
</feature>
<dbReference type="InterPro" id="IPR022383">
    <property type="entry name" value="Lactate/malate_DH_C"/>
</dbReference>
<evidence type="ECO:0000256" key="11">
    <source>
        <dbReference type="ARBA" id="ARBA00059564"/>
    </source>
</evidence>
<keyword evidence="8 12" id="KW-0560">Oxidoreductase</keyword>
<dbReference type="PIRSF" id="PIRSF000102">
    <property type="entry name" value="Lac_mal_DH"/>
    <property type="match status" value="1"/>
</dbReference>
<evidence type="ECO:0000256" key="12">
    <source>
        <dbReference type="HAMAP-Rule" id="MF_00488"/>
    </source>
</evidence>
<dbReference type="GO" id="GO:0005737">
    <property type="term" value="C:cytoplasm"/>
    <property type="evidence" value="ECO:0007669"/>
    <property type="project" value="UniProtKB-SubCell"/>
</dbReference>
<feature type="binding site" evidence="12">
    <location>
        <position position="98"/>
    </location>
    <ligand>
        <name>NAD(+)</name>
        <dbReference type="ChEBI" id="CHEBI:57540"/>
    </ligand>
</feature>
<evidence type="ECO:0000256" key="6">
    <source>
        <dbReference type="ARBA" id="ARBA00022533"/>
    </source>
</evidence>
<feature type="binding site" evidence="12">
    <location>
        <position position="121"/>
    </location>
    <ligand>
        <name>substrate</name>
    </ligand>
</feature>
<feature type="modified residue" description="Phosphotyrosine" evidence="12">
    <location>
        <position position="253"/>
    </location>
</feature>
<comment type="function">
    <text evidence="11">Catalyzes the conversion of lactate to pyruvate. Plays a role in redox balance maintenance. May play a role in enhancing virulence in mice. May be considered a potential virulence factor.</text>
</comment>
<dbReference type="InterPro" id="IPR011304">
    <property type="entry name" value="L-lactate_DH"/>
</dbReference>
<reference evidence="18" key="1">
    <citation type="submission" date="2011-06" db="EMBL/GenBank/DDBJ databases">
        <title>Complete sequence of Streptococcus parasanguinis strain ATCC 15912.</title>
        <authorList>
            <person name="Muzny D."/>
            <person name="Qin X."/>
            <person name="Buhay C."/>
            <person name="Dugan-Rocha S."/>
            <person name="Ding Y."/>
            <person name="Chen G."/>
            <person name="Hawes A."/>
            <person name="Holder M."/>
            <person name="Jhangiani S."/>
            <person name="Johnson A."/>
            <person name="Khan Z."/>
            <person name="Li Z."/>
            <person name="Liu W."/>
            <person name="Liu X."/>
            <person name="Perez L."/>
            <person name="Shen H."/>
            <person name="Wang Q."/>
            <person name="Watt J."/>
            <person name="Xi L."/>
            <person name="Xin Y."/>
            <person name="Zhou J."/>
            <person name="Deng J."/>
            <person name="Jiang H."/>
            <person name="Liu Y."/>
            <person name="Qu J."/>
            <person name="Song X.-Z."/>
            <person name="Zhang L."/>
            <person name="Villasana D."/>
            <person name="Johnson A."/>
            <person name="Liu J."/>
            <person name="Liyanage D."/>
            <person name="Lorensuhewa L."/>
            <person name="Robinson T."/>
            <person name="Song A."/>
            <person name="Song B.-B."/>
            <person name="Dinh H."/>
            <person name="Thornton R."/>
            <person name="Coyle M."/>
            <person name="Francisco L."/>
            <person name="Jackson L."/>
            <person name="Javaid M."/>
            <person name="Korchina V."/>
            <person name="Kovar C."/>
            <person name="Mata R."/>
            <person name="Mathew T."/>
            <person name="Ngo R."/>
            <person name="Nguyen L."/>
            <person name="Nguyen N."/>
            <person name="Okwuonu G."/>
            <person name="Ongeri F."/>
            <person name="Pham C."/>
            <person name="Simmons D."/>
            <person name="Wilczek-Boney K."/>
            <person name="Hale W."/>
            <person name="Jakkamsetti A."/>
            <person name="Pham P."/>
            <person name="Ruth R."/>
            <person name="San Lucas F."/>
            <person name="Warren J."/>
            <person name="Zhang J."/>
            <person name="Zhao Z."/>
            <person name="Zhou C."/>
            <person name="Zhu D."/>
            <person name="Lee S."/>
            <person name="Bess C."/>
            <person name="Blankenburg K."/>
            <person name="Forbes L."/>
            <person name="Fu Q."/>
            <person name="Gubbala S."/>
            <person name="Hirani K."/>
            <person name="Jayaseelan J.C."/>
            <person name="Lara F."/>
            <person name="Munidasa M."/>
            <person name="Palculict T."/>
            <person name="Patil S."/>
            <person name="Pu L.-L."/>
            <person name="Saada N."/>
            <person name="Tang L."/>
            <person name="Weissenberger G."/>
            <person name="Zhu Y."/>
            <person name="Hemphill L."/>
            <person name="Shang Y."/>
            <person name="Youmans B."/>
            <person name="Ayvaz T."/>
            <person name="Ross M."/>
            <person name="Santibanez J."/>
            <person name="Aqrawi P."/>
            <person name="Gross S."/>
            <person name="Joshi V."/>
            <person name="Fowler G."/>
            <person name="Nazareth L."/>
            <person name="Reid J."/>
            <person name="Worley K."/>
            <person name="Petrosino J."/>
            <person name="Highlander S."/>
            <person name="Gibbs R."/>
        </authorList>
    </citation>
    <scope>NUCLEOTIDE SEQUENCE [LARGE SCALE GENOMIC DNA]</scope>
    <source>
        <strain evidence="18">ATCC 15912 / DSM 6778 / CIP 104372 / LMG 14537</strain>
    </source>
</reference>
<evidence type="ECO:0000313" key="18">
    <source>
        <dbReference type="Proteomes" id="UP000001502"/>
    </source>
</evidence>
<organism evidence="17 18">
    <name type="scientific">Streptococcus parasanguinis (strain ATCC 15912 / DSM 6778 / CIP 104372 / LMG 14537)</name>
    <dbReference type="NCBI Taxonomy" id="760570"/>
    <lineage>
        <taxon>Bacteria</taxon>
        <taxon>Bacillati</taxon>
        <taxon>Bacillota</taxon>
        <taxon>Bacilli</taxon>
        <taxon>Lactobacillales</taxon>
        <taxon>Streptococcaceae</taxon>
        <taxon>Streptococcus</taxon>
    </lineage>
</organism>
<comment type="activity regulation">
    <text evidence="12">Allosterically activated by fructose 1,6-bisphosphate (FBP).</text>
</comment>
<feature type="binding site" evidence="12">
    <location>
        <position position="186"/>
    </location>
    <ligand>
        <name>beta-D-fructose 1,6-bisphosphate</name>
        <dbReference type="ChEBI" id="CHEBI:32966"/>
        <note>allosteric activator</note>
    </ligand>
</feature>
<feature type="binding site" evidence="12">
    <location>
        <position position="45"/>
    </location>
    <ligand>
        <name>NAD(+)</name>
        <dbReference type="ChEBI" id="CHEBI:57540"/>
    </ligand>
</feature>
<evidence type="ECO:0000256" key="7">
    <source>
        <dbReference type="ARBA" id="ARBA00022553"/>
    </source>
</evidence>
<dbReference type="InterPro" id="IPR036291">
    <property type="entry name" value="NAD(P)-bd_dom_sf"/>
</dbReference>
<feature type="binding site" evidence="12">
    <location>
        <position position="134"/>
    </location>
    <ligand>
        <name>NAD(+)</name>
        <dbReference type="ChEBI" id="CHEBI:57540"/>
    </ligand>
</feature>
<keyword evidence="6 12" id="KW-0021">Allosteric enzyme</keyword>
<name>F8DGS5_STREP</name>
<dbReference type="HAMAP" id="MF_00488">
    <property type="entry name" value="Lactate_dehydrog"/>
    <property type="match status" value="1"/>
</dbReference>
<dbReference type="GO" id="GO:0006089">
    <property type="term" value="P:lactate metabolic process"/>
    <property type="evidence" value="ECO:0007669"/>
    <property type="project" value="TreeGrafter"/>
</dbReference>
<dbReference type="InterPro" id="IPR001557">
    <property type="entry name" value="L-lactate/malate_DH"/>
</dbReference>
<dbReference type="GO" id="GO:0006096">
    <property type="term" value="P:glycolytic process"/>
    <property type="evidence" value="ECO:0007669"/>
    <property type="project" value="UniProtKB-UniRule"/>
</dbReference>
<feature type="binding site" evidence="14">
    <location>
        <position position="128"/>
    </location>
    <ligand>
        <name>NAD(+)</name>
        <dbReference type="ChEBI" id="CHEBI:57540"/>
    </ligand>
</feature>
<comment type="similarity">
    <text evidence="2 12">Belongs to the LDH/MDH superfamily. LDH family.</text>
</comment>
<evidence type="ECO:0000256" key="8">
    <source>
        <dbReference type="ARBA" id="ARBA00023002"/>
    </source>
</evidence>
<comment type="catalytic activity">
    <reaction evidence="10 12">
        <text>(S)-lactate + NAD(+) = pyruvate + NADH + H(+)</text>
        <dbReference type="Rhea" id="RHEA:23444"/>
        <dbReference type="ChEBI" id="CHEBI:15361"/>
        <dbReference type="ChEBI" id="CHEBI:15378"/>
        <dbReference type="ChEBI" id="CHEBI:16651"/>
        <dbReference type="ChEBI" id="CHEBI:57540"/>
        <dbReference type="ChEBI" id="CHEBI:57945"/>
        <dbReference type="EC" id="1.1.1.27"/>
    </reaction>
</comment>
<dbReference type="Pfam" id="PF00056">
    <property type="entry name" value="Ldh_1_N"/>
    <property type="match status" value="1"/>
</dbReference>
<dbReference type="FunFam" id="3.40.50.720:FF:000018">
    <property type="entry name" value="Malate dehydrogenase"/>
    <property type="match status" value="1"/>
</dbReference>
<dbReference type="GO" id="GO:0004459">
    <property type="term" value="F:L-lactate dehydrogenase (NAD+) activity"/>
    <property type="evidence" value="ECO:0007669"/>
    <property type="project" value="UniProtKB-UniRule"/>
</dbReference>
<sequence>MTKTFKSGRMKSYENLSQKNMKETFRLMNLTKQHKKVILVGDGAVGSSYAFALVNQGIAQELGIIEIPQLHEKAVGDALDLSHALAFTSPKKIYAAEYADCADADLVVITAGAPQKPGETRLDLVGKNLAINKSIVTEVVKSGFNGIFLVAANPVDVLTYSTWKFSGFPKERVIGSGTSLDSARFRQALAEKLDVDARSVHAYIMGEHGDSEFAVWSHANIAGVNLEEFLKDTQNVQETELIELFEGVRDAAYTIINKKGATYYGIAVALARITKAILDDENAVLPLSVFQEGQYGVSNVFIGQPAIVGAHGIVRPVNIPLNDAEQQKMKASADELQAIIDEAWKNPEFQEASIN</sequence>
<dbReference type="NCBIfam" id="TIGR01771">
    <property type="entry name" value="L-LDH-NAD"/>
    <property type="match status" value="1"/>
</dbReference>
<dbReference type="EC" id="1.1.1.27" evidence="3 12"/>
<dbReference type="InterPro" id="IPR001236">
    <property type="entry name" value="Lactate/malate_DH_N"/>
</dbReference>
<dbReference type="AlphaFoldDB" id="F8DGS5"/>
<feature type="binding site" evidence="12">
    <location>
        <begin position="151"/>
        <end position="153"/>
    </location>
    <ligand>
        <name>NAD(+)</name>
        <dbReference type="ChEBI" id="CHEBI:57540"/>
    </ligand>
</feature>
<dbReference type="Gene3D" id="3.40.50.720">
    <property type="entry name" value="NAD(P)-binding Rossmann-like Domain"/>
    <property type="match status" value="1"/>
</dbReference>
<gene>
    <name evidence="12" type="primary">ldh</name>
    <name evidence="17" type="ordered locus">HMPREF0833_10440</name>
</gene>
<feature type="binding site" evidence="12">
    <location>
        <position position="66"/>
    </location>
    <ligand>
        <name>NAD(+)</name>
        <dbReference type="ChEBI" id="CHEBI:57540"/>
    </ligand>
</feature>
<feature type="binding site" evidence="12">
    <location>
        <position position="73"/>
    </location>
    <ligand>
        <name>NAD(+)</name>
        <dbReference type="ChEBI" id="CHEBI:57540"/>
    </ligand>
</feature>
<dbReference type="PANTHER" id="PTHR43128:SF16">
    <property type="entry name" value="L-LACTATE DEHYDROGENASE"/>
    <property type="match status" value="1"/>
</dbReference>
<keyword evidence="5 12" id="KW-0963">Cytoplasm</keyword>
<protein>
    <recommendedName>
        <fullName evidence="4 12">L-lactate dehydrogenase</fullName>
        <shortName evidence="12">L-LDH</shortName>
        <ecNumber evidence="3 12">1.1.1.27</ecNumber>
    </recommendedName>
</protein>
<evidence type="ECO:0000259" key="16">
    <source>
        <dbReference type="Pfam" id="PF02866"/>
    </source>
</evidence>
<feature type="binding site" evidence="12">
    <location>
        <position position="115"/>
    </location>
    <ligand>
        <name>substrate</name>
    </ligand>
</feature>
<comment type="subcellular location">
    <subcellularLocation>
        <location evidence="12">Cytoplasm</location>
    </subcellularLocation>
</comment>
<dbReference type="PROSITE" id="PS00064">
    <property type="entry name" value="L_LDH"/>
    <property type="match status" value="1"/>
</dbReference>
<dbReference type="SUPFAM" id="SSF56327">
    <property type="entry name" value="LDH C-terminal domain-like"/>
    <property type="match status" value="1"/>
</dbReference>
<keyword evidence="9 12" id="KW-0520">NAD</keyword>
<accession>F8DGS5</accession>
<evidence type="ECO:0000313" key="17">
    <source>
        <dbReference type="EMBL" id="AEH55471.1"/>
    </source>
</evidence>
<feature type="binding site" evidence="12">
    <location>
        <position position="176"/>
    </location>
    <ligand>
        <name>NAD(+)</name>
        <dbReference type="ChEBI" id="CHEBI:57540"/>
    </ligand>
</feature>
<evidence type="ECO:0000259" key="15">
    <source>
        <dbReference type="Pfam" id="PF00056"/>
    </source>
</evidence>
<feature type="binding site" evidence="14">
    <location>
        <begin position="41"/>
        <end position="46"/>
    </location>
    <ligand>
        <name>NAD(+)</name>
        <dbReference type="ChEBI" id="CHEBI:57540"/>
    </ligand>
</feature>
<feature type="domain" description="Lactate/malate dehydrogenase N-terminal" evidence="15">
    <location>
        <begin position="36"/>
        <end position="175"/>
    </location>
</feature>
<dbReference type="Gene3D" id="3.90.110.10">
    <property type="entry name" value="Lactate dehydrogenase/glycoside hydrolase, family 4, C-terminal"/>
    <property type="match status" value="1"/>
</dbReference>
<dbReference type="NCBIfam" id="NF000824">
    <property type="entry name" value="PRK00066.1"/>
    <property type="match status" value="1"/>
</dbReference>
<dbReference type="PANTHER" id="PTHR43128">
    <property type="entry name" value="L-2-HYDROXYCARBOXYLATE DEHYDROGENASE (NAD(P)(+))"/>
    <property type="match status" value="1"/>
</dbReference>
<evidence type="ECO:0000256" key="9">
    <source>
        <dbReference type="ARBA" id="ARBA00023027"/>
    </source>
</evidence>
<dbReference type="CDD" id="cd05291">
    <property type="entry name" value="HicDH_like"/>
    <property type="match status" value="1"/>
</dbReference>
<dbReference type="UniPathway" id="UPA00554">
    <property type="reaction ID" value="UER00611"/>
</dbReference>
<evidence type="ECO:0000256" key="2">
    <source>
        <dbReference type="ARBA" id="ARBA00006054"/>
    </source>
</evidence>
<feature type="binding site" evidence="12">
    <location>
        <position position="201"/>
    </location>
    <ligand>
        <name>beta-D-fructose 1,6-bisphosphate</name>
        <dbReference type="ChEBI" id="CHEBI:32966"/>
        <note>allosteric activator</note>
    </ligand>
</feature>
<dbReference type="EMBL" id="CP002843">
    <property type="protein sequence ID" value="AEH55471.1"/>
    <property type="molecule type" value="Genomic_DNA"/>
</dbReference>